<evidence type="ECO:0000256" key="2">
    <source>
        <dbReference type="ARBA" id="ARBA00006464"/>
    </source>
</evidence>
<feature type="transmembrane region" description="Helical" evidence="9">
    <location>
        <begin position="38"/>
        <end position="61"/>
    </location>
</feature>
<evidence type="ECO:0000256" key="7">
    <source>
        <dbReference type="ARBA" id="ARBA00023136"/>
    </source>
</evidence>
<keyword evidence="4" id="KW-0808">Transferase</keyword>
<evidence type="ECO:0000256" key="1">
    <source>
        <dbReference type="ARBA" id="ARBA00004236"/>
    </source>
</evidence>
<dbReference type="Proteomes" id="UP000190787">
    <property type="component" value="Unassembled WGS sequence"/>
</dbReference>
<proteinExistence type="inferred from homology"/>
<evidence type="ECO:0000259" key="10">
    <source>
        <dbReference type="Pfam" id="PF02397"/>
    </source>
</evidence>
<protein>
    <recommendedName>
        <fullName evidence="10">Bacterial sugar transferase domain-containing protein</fullName>
    </recommendedName>
</protein>
<dbReference type="Pfam" id="PF02397">
    <property type="entry name" value="Bac_transf"/>
    <property type="match status" value="1"/>
</dbReference>
<keyword evidence="6 9" id="KW-1133">Transmembrane helix</keyword>
<dbReference type="PANTHER" id="PTHR30576">
    <property type="entry name" value="COLANIC BIOSYNTHESIS UDP-GLUCOSE LIPID CARRIER TRANSFERASE"/>
    <property type="match status" value="1"/>
</dbReference>
<keyword evidence="7 9" id="KW-0472">Membrane</keyword>
<keyword evidence="3" id="KW-1003">Cell membrane</keyword>
<comment type="caution">
    <text evidence="11">The sequence shown here is derived from an EMBL/GenBank/DDBJ whole genome shotgun (WGS) entry which is preliminary data.</text>
</comment>
<dbReference type="PANTHER" id="PTHR30576:SF4">
    <property type="entry name" value="UNDECAPRENYL-PHOSPHATE GALACTOSE PHOSPHOTRANSFERASE"/>
    <property type="match status" value="1"/>
</dbReference>
<keyword evidence="5 9" id="KW-0812">Transmembrane</keyword>
<evidence type="ECO:0000313" key="11">
    <source>
        <dbReference type="EMBL" id="OOY24161.1"/>
    </source>
</evidence>
<comment type="similarity">
    <text evidence="2">Belongs to the bacterial sugar transferase family.</text>
</comment>
<evidence type="ECO:0000313" key="12">
    <source>
        <dbReference type="Proteomes" id="UP000190787"/>
    </source>
</evidence>
<accession>A0ABX3MWU5</accession>
<dbReference type="RefSeq" id="WP_078569956.1">
    <property type="nucleotide sequence ID" value="NZ_MPZV01000002.1"/>
</dbReference>
<name>A0ABX3MWU5_9RHOB</name>
<sequence length="232" mass="26086">MTFETRKGHFFAPTTVHSAASAEPLVERPAGDIAKRGLDLLLVLVFVPLLVPLLLGVAALVCMTSSGPVLFGHVRVGRGGKKFRCWKFRTMVVDGDRILEEHFRRFPEERTIWEEERKLHDDPRVTPLGAVLRKLSLDELPQLINVLVGEMSLVGPRPVVDEEMRKYGRSGRHYLRVRPGVTGLWQISGRSDTGYATRVLLDRHYVMSWNVLLDIKVLVLTIPAVLFASGAR</sequence>
<evidence type="ECO:0000256" key="8">
    <source>
        <dbReference type="ARBA" id="ARBA00023169"/>
    </source>
</evidence>
<evidence type="ECO:0000256" key="4">
    <source>
        <dbReference type="ARBA" id="ARBA00022679"/>
    </source>
</evidence>
<gene>
    <name evidence="11" type="ORF">BMI91_08835</name>
</gene>
<keyword evidence="12" id="KW-1185">Reference proteome</keyword>
<reference evidence="11 12" key="1">
    <citation type="submission" date="2016-11" db="EMBL/GenBank/DDBJ databases">
        <title>A multilocus sequence analysis scheme for characterization of bacteria in the genus Thioclava.</title>
        <authorList>
            <person name="Liu Y."/>
            <person name="Shao Z."/>
        </authorList>
    </citation>
    <scope>NUCLEOTIDE SEQUENCE [LARGE SCALE GENOMIC DNA]</scope>
    <source>
        <strain evidence="11 12">TAW-CT134</strain>
    </source>
</reference>
<evidence type="ECO:0000256" key="3">
    <source>
        <dbReference type="ARBA" id="ARBA00022475"/>
    </source>
</evidence>
<evidence type="ECO:0000256" key="9">
    <source>
        <dbReference type="SAM" id="Phobius"/>
    </source>
</evidence>
<feature type="domain" description="Bacterial sugar transferase" evidence="10">
    <location>
        <begin position="35"/>
        <end position="226"/>
    </location>
</feature>
<dbReference type="InterPro" id="IPR003362">
    <property type="entry name" value="Bact_transf"/>
</dbReference>
<comment type="subcellular location">
    <subcellularLocation>
        <location evidence="1">Cell membrane</location>
    </subcellularLocation>
</comment>
<keyword evidence="8" id="KW-0270">Exopolysaccharide synthesis</keyword>
<organism evidence="11 12">
    <name type="scientific">Thioclava sediminum</name>
    <dbReference type="NCBI Taxonomy" id="1915319"/>
    <lineage>
        <taxon>Bacteria</taxon>
        <taxon>Pseudomonadati</taxon>
        <taxon>Pseudomonadota</taxon>
        <taxon>Alphaproteobacteria</taxon>
        <taxon>Rhodobacterales</taxon>
        <taxon>Paracoccaceae</taxon>
        <taxon>Thioclava</taxon>
    </lineage>
</organism>
<dbReference type="EMBL" id="MPZV01000002">
    <property type="protein sequence ID" value="OOY24161.1"/>
    <property type="molecule type" value="Genomic_DNA"/>
</dbReference>
<evidence type="ECO:0000256" key="5">
    <source>
        <dbReference type="ARBA" id="ARBA00022692"/>
    </source>
</evidence>
<evidence type="ECO:0000256" key="6">
    <source>
        <dbReference type="ARBA" id="ARBA00022989"/>
    </source>
</evidence>